<comment type="caution">
    <text evidence="4">The sequence shown here is derived from an EMBL/GenBank/DDBJ whole genome shotgun (WGS) entry which is preliminary data.</text>
</comment>
<dbReference type="InterPro" id="IPR003578">
    <property type="entry name" value="Small_GTPase_Rho"/>
</dbReference>
<dbReference type="SUPFAM" id="SSF52540">
    <property type="entry name" value="P-loop containing nucleoside triphosphate hydrolases"/>
    <property type="match status" value="1"/>
</dbReference>
<feature type="compositionally biased region" description="Basic and acidic residues" evidence="3">
    <location>
        <begin position="203"/>
        <end position="213"/>
    </location>
</feature>
<dbReference type="GO" id="GO:0005525">
    <property type="term" value="F:GTP binding"/>
    <property type="evidence" value="ECO:0007669"/>
    <property type="project" value="UniProtKB-KW"/>
</dbReference>
<dbReference type="Pfam" id="PF00071">
    <property type="entry name" value="Ras"/>
    <property type="match status" value="1"/>
</dbReference>
<dbReference type="Gene3D" id="3.40.50.300">
    <property type="entry name" value="P-loop containing nucleotide triphosphate hydrolases"/>
    <property type="match status" value="1"/>
</dbReference>
<organism evidence="4 5">
    <name type="scientific">Steinernema carpocapsae</name>
    <name type="common">Entomopathogenic nematode</name>
    <dbReference type="NCBI Taxonomy" id="34508"/>
    <lineage>
        <taxon>Eukaryota</taxon>
        <taxon>Metazoa</taxon>
        <taxon>Ecdysozoa</taxon>
        <taxon>Nematoda</taxon>
        <taxon>Chromadorea</taxon>
        <taxon>Rhabditida</taxon>
        <taxon>Tylenchina</taxon>
        <taxon>Panagrolaimomorpha</taxon>
        <taxon>Strongyloidoidea</taxon>
        <taxon>Steinernematidae</taxon>
        <taxon>Steinernema</taxon>
    </lineage>
</organism>
<evidence type="ECO:0000256" key="2">
    <source>
        <dbReference type="ARBA" id="ARBA00023134"/>
    </source>
</evidence>
<dbReference type="InterPro" id="IPR001806">
    <property type="entry name" value="Small_GTPase"/>
</dbReference>
<proteinExistence type="predicted"/>
<dbReference type="GO" id="GO:0007264">
    <property type="term" value="P:small GTPase-mediated signal transduction"/>
    <property type="evidence" value="ECO:0007669"/>
    <property type="project" value="InterPro"/>
</dbReference>
<evidence type="ECO:0000313" key="5">
    <source>
        <dbReference type="Proteomes" id="UP000298663"/>
    </source>
</evidence>
<sequence length="272" mass="30410">MIFDTASYEKHRLEALEDVDVVVLCFAVNGYKAFRRTRVEWAQRIRARFPGKPVILVGTKTDIRDDLTDPKDVDFVDDVKAAQVADVLGAQFYQPCSAKTMVNADRVFTKVVIAAIAAKRAEAVKGITFAKTINNSFTDLSGYVTAIPSFNPVALSKKCYPPLKQSVDNAVECWKNPSAFCTLKRRLRFMFPCMSPFIPVDPQKPKEERHAASPKEGSLDGSLDETQVATSEAKSEADLKENDDKDAKTEDEDEDKKEDSKREKGEDDDDKE</sequence>
<protein>
    <recommendedName>
        <fullName evidence="6">Ras family protein</fullName>
    </recommendedName>
</protein>
<gene>
    <name evidence="4" type="ORF">L596_025795</name>
</gene>
<evidence type="ECO:0008006" key="6">
    <source>
        <dbReference type="Google" id="ProtNLM"/>
    </source>
</evidence>
<keyword evidence="1" id="KW-0547">Nucleotide-binding</keyword>
<reference evidence="4 5" key="2">
    <citation type="journal article" date="2019" name="G3 (Bethesda)">
        <title>Hybrid Assembly of the Genome of the Entomopathogenic Nematode Steinernema carpocapsae Identifies the X-Chromosome.</title>
        <authorList>
            <person name="Serra L."/>
            <person name="Macchietto M."/>
            <person name="Macias-Munoz A."/>
            <person name="McGill C.J."/>
            <person name="Rodriguez I.M."/>
            <person name="Rodriguez B."/>
            <person name="Murad R."/>
            <person name="Mortazavi A."/>
        </authorList>
    </citation>
    <scope>NUCLEOTIDE SEQUENCE [LARGE SCALE GENOMIC DNA]</scope>
    <source>
        <strain evidence="4 5">ALL</strain>
    </source>
</reference>
<dbReference type="AlphaFoldDB" id="A0A4U5M8X5"/>
<dbReference type="InterPro" id="IPR027417">
    <property type="entry name" value="P-loop_NTPase"/>
</dbReference>
<evidence type="ECO:0000313" key="4">
    <source>
        <dbReference type="EMBL" id="TKR65384.1"/>
    </source>
</evidence>
<accession>A0A4U5M8X5</accession>
<reference evidence="4 5" key="1">
    <citation type="journal article" date="2015" name="Genome Biol.">
        <title>Comparative genomics of Steinernema reveals deeply conserved gene regulatory networks.</title>
        <authorList>
            <person name="Dillman A.R."/>
            <person name="Macchietto M."/>
            <person name="Porter C.F."/>
            <person name="Rogers A."/>
            <person name="Williams B."/>
            <person name="Antoshechkin I."/>
            <person name="Lee M.M."/>
            <person name="Goodwin Z."/>
            <person name="Lu X."/>
            <person name="Lewis E.E."/>
            <person name="Goodrich-Blair H."/>
            <person name="Stock S.P."/>
            <person name="Adams B.J."/>
            <person name="Sternberg P.W."/>
            <person name="Mortazavi A."/>
        </authorList>
    </citation>
    <scope>NUCLEOTIDE SEQUENCE [LARGE SCALE GENOMIC DNA]</scope>
    <source>
        <strain evidence="4 5">ALL</strain>
    </source>
</reference>
<dbReference type="EMBL" id="AZBU02000009">
    <property type="protein sequence ID" value="TKR65384.1"/>
    <property type="molecule type" value="Genomic_DNA"/>
</dbReference>
<dbReference type="SMART" id="SM00174">
    <property type="entry name" value="RHO"/>
    <property type="match status" value="1"/>
</dbReference>
<keyword evidence="2" id="KW-0342">GTP-binding</keyword>
<dbReference type="GO" id="GO:0003924">
    <property type="term" value="F:GTPase activity"/>
    <property type="evidence" value="ECO:0007669"/>
    <property type="project" value="InterPro"/>
</dbReference>
<dbReference type="PANTHER" id="PTHR24072">
    <property type="entry name" value="RHO FAMILY GTPASE"/>
    <property type="match status" value="1"/>
</dbReference>
<dbReference type="Proteomes" id="UP000298663">
    <property type="component" value="Unassembled WGS sequence"/>
</dbReference>
<evidence type="ECO:0000256" key="1">
    <source>
        <dbReference type="ARBA" id="ARBA00022741"/>
    </source>
</evidence>
<dbReference type="STRING" id="34508.A0A4U5M8X5"/>
<keyword evidence="5" id="KW-1185">Reference proteome</keyword>
<feature type="region of interest" description="Disordered" evidence="3">
    <location>
        <begin position="200"/>
        <end position="272"/>
    </location>
</feature>
<feature type="compositionally biased region" description="Basic and acidic residues" evidence="3">
    <location>
        <begin position="233"/>
        <end position="248"/>
    </location>
</feature>
<name>A0A4U5M8X5_STECR</name>
<evidence type="ECO:0000256" key="3">
    <source>
        <dbReference type="SAM" id="MobiDB-lite"/>
    </source>
</evidence>